<dbReference type="Proteomes" id="UP001470230">
    <property type="component" value="Unassembled WGS sequence"/>
</dbReference>
<gene>
    <name evidence="1" type="ORF">M9Y10_007667</name>
</gene>
<proteinExistence type="predicted"/>
<reference evidence="1 2" key="1">
    <citation type="submission" date="2024-04" db="EMBL/GenBank/DDBJ databases">
        <title>Tritrichomonas musculus Genome.</title>
        <authorList>
            <person name="Alves-Ferreira E."/>
            <person name="Grigg M."/>
            <person name="Lorenzi H."/>
            <person name="Galac M."/>
        </authorList>
    </citation>
    <scope>NUCLEOTIDE SEQUENCE [LARGE SCALE GENOMIC DNA]</scope>
    <source>
        <strain evidence="1 2">EAF2021</strain>
    </source>
</reference>
<dbReference type="SUPFAM" id="SSF48403">
    <property type="entry name" value="Ankyrin repeat"/>
    <property type="match status" value="1"/>
</dbReference>
<dbReference type="InterPro" id="IPR036770">
    <property type="entry name" value="Ankyrin_rpt-contain_sf"/>
</dbReference>
<dbReference type="PANTHER" id="PTHR24159:SF5">
    <property type="entry name" value="ANK_REP_REGION DOMAIN-CONTAINING PROTEIN"/>
    <property type="match status" value="1"/>
</dbReference>
<name>A0ABR2J200_9EUKA</name>
<evidence type="ECO:0000313" key="1">
    <source>
        <dbReference type="EMBL" id="KAK8871921.1"/>
    </source>
</evidence>
<protein>
    <recommendedName>
        <fullName evidence="3">DUF3447 domain-containing protein</fullName>
    </recommendedName>
</protein>
<organism evidence="1 2">
    <name type="scientific">Tritrichomonas musculus</name>
    <dbReference type="NCBI Taxonomy" id="1915356"/>
    <lineage>
        <taxon>Eukaryota</taxon>
        <taxon>Metamonada</taxon>
        <taxon>Parabasalia</taxon>
        <taxon>Tritrichomonadida</taxon>
        <taxon>Tritrichomonadidae</taxon>
        <taxon>Tritrichomonas</taxon>
    </lineage>
</organism>
<dbReference type="EMBL" id="JAPFFF010000013">
    <property type="protein sequence ID" value="KAK8871921.1"/>
    <property type="molecule type" value="Genomic_DNA"/>
</dbReference>
<comment type="caution">
    <text evidence="1">The sequence shown here is derived from an EMBL/GenBank/DDBJ whole genome shotgun (WGS) entry which is preliminary data.</text>
</comment>
<dbReference type="PANTHER" id="PTHR24159">
    <property type="match status" value="1"/>
</dbReference>
<evidence type="ECO:0008006" key="3">
    <source>
        <dbReference type="Google" id="ProtNLM"/>
    </source>
</evidence>
<keyword evidence="2" id="KW-1185">Reference proteome</keyword>
<accession>A0ABR2J200</accession>
<evidence type="ECO:0000313" key="2">
    <source>
        <dbReference type="Proteomes" id="UP001470230"/>
    </source>
</evidence>
<sequence length="383" mass="45925">MIPEVNADIKNHIEKKVSFPTQILNYLDEEKDIEDDFKKYFDDLKNQTNDLKIKEILCFLKHIINNHHRSHDFFSRIEKIMIYFKDDIKNNFTEQQIFEFFIQNKRIILFLIENEFIKVDDSNIEFLKQSENINYFLPEIESFYLEQPIKYDGQNQERYEKFQTKRKIGENDNIIAEMIRNDSVEQFIIYISKTNYPLDSKIQESAYETNLLLTKKVPTLIEYAAFFGSIQIIEFLKNNKVDLTPSLWTYAIHSKNADLIHLLENNNVKPENSDFDKCIIESIKCHHNDIANYLLNNKGGEKGYLEYCLQFYNFELIPNDSVNYKKYERDIEQIYRCIEFNPEFVDLLFKSSYLDINMRIVFKLYFNTFFVLINPYIGAEQTC</sequence>